<evidence type="ECO:0008006" key="3">
    <source>
        <dbReference type="Google" id="ProtNLM"/>
    </source>
</evidence>
<sequence length="128" mass="14207">MTCSPEGWSEISPVLCAHCGLPVTAGQQVFGLVPDTSVLHPTEPDLDGVRQLIACCKEHLNLVRCVYMSRPFVKEELWAAKIARVLRAHPAGVSEEQLTEESGLSIIQIEHTLAWQTTQFLRDQAEEI</sequence>
<reference evidence="1" key="1">
    <citation type="submission" date="2022-10" db="EMBL/GenBank/DDBJ databases">
        <title>The complete genomes of actinobacterial strains from the NBC collection.</title>
        <authorList>
            <person name="Joergensen T.S."/>
            <person name="Alvarez Arevalo M."/>
            <person name="Sterndorff E.B."/>
            <person name="Faurdal D."/>
            <person name="Vuksanovic O."/>
            <person name="Mourched A.-S."/>
            <person name="Charusanti P."/>
            <person name="Shaw S."/>
            <person name="Blin K."/>
            <person name="Weber T."/>
        </authorList>
    </citation>
    <scope>NUCLEOTIDE SEQUENCE</scope>
    <source>
        <strain evidence="1">NBC 00180</strain>
    </source>
</reference>
<name>A0AAU1HPE2_9ACTN</name>
<gene>
    <name evidence="1" type="ORF">OG477_01160</name>
    <name evidence="2" type="ORF">OG477_44185</name>
</gene>
<evidence type="ECO:0000313" key="2">
    <source>
        <dbReference type="EMBL" id="WTP91780.1"/>
    </source>
</evidence>
<protein>
    <recommendedName>
        <fullName evidence="3">HNH endonuclease</fullName>
    </recommendedName>
</protein>
<dbReference type="EMBL" id="CP108140">
    <property type="protein sequence ID" value="WTP91780.1"/>
    <property type="molecule type" value="Genomic_DNA"/>
</dbReference>
<organism evidence="1">
    <name type="scientific">Streptomyces sp. NBC_00180</name>
    <dbReference type="NCBI Taxonomy" id="2903632"/>
    <lineage>
        <taxon>Bacteria</taxon>
        <taxon>Bacillati</taxon>
        <taxon>Actinomycetota</taxon>
        <taxon>Actinomycetes</taxon>
        <taxon>Kitasatosporales</taxon>
        <taxon>Streptomycetaceae</taxon>
        <taxon>Streptomyces</taxon>
    </lineage>
</organism>
<evidence type="ECO:0000313" key="1">
    <source>
        <dbReference type="EMBL" id="WTP84059.1"/>
    </source>
</evidence>
<dbReference type="EMBL" id="CP108140">
    <property type="protein sequence ID" value="WTP84059.1"/>
    <property type="molecule type" value="Genomic_DNA"/>
</dbReference>
<dbReference type="AlphaFoldDB" id="A0AAU1HPE2"/>
<proteinExistence type="predicted"/>
<accession>A0AAU1HPE2</accession>